<dbReference type="Pfam" id="PF03469">
    <property type="entry name" value="XH"/>
    <property type="match status" value="1"/>
</dbReference>
<gene>
    <name evidence="3" type="ORF">Ccrd_023286</name>
</gene>
<keyword evidence="1" id="KW-0472">Membrane</keyword>
<keyword evidence="1" id="KW-0812">Transmembrane</keyword>
<name>A0A118JYW3_CYNCS</name>
<accession>A0A118JYW3</accession>
<dbReference type="AlphaFoldDB" id="A0A118JYW3"/>
<reference evidence="3 4" key="1">
    <citation type="journal article" date="2016" name="Sci. Rep.">
        <title>The genome sequence of the outbreeding globe artichoke constructed de novo incorporating a phase-aware low-pass sequencing strategy of F1 progeny.</title>
        <authorList>
            <person name="Scaglione D."/>
            <person name="Reyes-Chin-Wo S."/>
            <person name="Acquadro A."/>
            <person name="Froenicke L."/>
            <person name="Portis E."/>
            <person name="Beitel C."/>
            <person name="Tirone M."/>
            <person name="Mauro R."/>
            <person name="Lo Monaco A."/>
            <person name="Mauromicale G."/>
            <person name="Faccioli P."/>
            <person name="Cattivelli L."/>
            <person name="Rieseberg L."/>
            <person name="Michelmore R."/>
            <person name="Lanteri S."/>
        </authorList>
    </citation>
    <scope>NUCLEOTIDE SEQUENCE [LARGE SCALE GENOMIC DNA]</scope>
    <source>
        <strain evidence="3">2C</strain>
    </source>
</reference>
<sequence>MKEKHNRFQNQNMGTIVTQPKLRRIDLKGKPSYQVFTAALAGLSTKLLPQISADQFSITYSEHNAGDAEDDRDETRVINGEIIRVNWLRLVWLGRRRLTGIIAGRRHRCRSVFFLGSLASWISSLHIRITLGRNNKKRLYDGDLGELQELGIIEENYDKLKGLKRDMGEEVYKAVTTAFTEINDYNPRYVFPGSTLSDLVLRFNNIPQVKSHAMLEYQCPQLSKKDWALVMLFLFCGSSVVLPATAHILLRLVKAEFCSSKYLGKS</sequence>
<feature type="domain" description="Factor of DNA methylation 1-5/IDN2" evidence="2">
    <location>
        <begin position="149"/>
        <end position="188"/>
    </location>
</feature>
<dbReference type="EMBL" id="LEKV01003795">
    <property type="protein sequence ID" value="KVH98457.1"/>
    <property type="molecule type" value="Genomic_DNA"/>
</dbReference>
<evidence type="ECO:0000313" key="4">
    <source>
        <dbReference type="Proteomes" id="UP000243975"/>
    </source>
</evidence>
<dbReference type="GO" id="GO:0080188">
    <property type="term" value="P:gene silencing by siRNA-directed DNA methylation"/>
    <property type="evidence" value="ECO:0007669"/>
    <property type="project" value="InterPro"/>
</dbReference>
<keyword evidence="1" id="KW-1133">Transmembrane helix</keyword>
<comment type="caution">
    <text evidence="3">The sequence shown here is derived from an EMBL/GenBank/DDBJ whole genome shotgun (WGS) entry which is preliminary data.</text>
</comment>
<dbReference type="Proteomes" id="UP000243975">
    <property type="component" value="Unassembled WGS sequence"/>
</dbReference>
<dbReference type="PANTHER" id="PTHR21596:SF65">
    <property type="entry name" value="PROTEIN INVOLVED IN DE NOVO 2-RELATED"/>
    <property type="match status" value="1"/>
</dbReference>
<protein>
    <recommendedName>
        <fullName evidence="2">Factor of DNA methylation 1-5/IDN2 domain-containing protein</fullName>
    </recommendedName>
</protein>
<dbReference type="PANTHER" id="PTHR21596">
    <property type="entry name" value="RIBONUCLEASE P SUBUNIT P38"/>
    <property type="match status" value="1"/>
</dbReference>
<proteinExistence type="predicted"/>
<dbReference type="InterPro" id="IPR005379">
    <property type="entry name" value="FDM1-5/IDN2_XH"/>
</dbReference>
<evidence type="ECO:0000259" key="2">
    <source>
        <dbReference type="Pfam" id="PF03469"/>
    </source>
</evidence>
<organism evidence="3 4">
    <name type="scientific">Cynara cardunculus var. scolymus</name>
    <name type="common">Globe artichoke</name>
    <name type="synonym">Cynara scolymus</name>
    <dbReference type="NCBI Taxonomy" id="59895"/>
    <lineage>
        <taxon>Eukaryota</taxon>
        <taxon>Viridiplantae</taxon>
        <taxon>Streptophyta</taxon>
        <taxon>Embryophyta</taxon>
        <taxon>Tracheophyta</taxon>
        <taxon>Spermatophyta</taxon>
        <taxon>Magnoliopsida</taxon>
        <taxon>eudicotyledons</taxon>
        <taxon>Gunneridae</taxon>
        <taxon>Pentapetalae</taxon>
        <taxon>asterids</taxon>
        <taxon>campanulids</taxon>
        <taxon>Asterales</taxon>
        <taxon>Asteraceae</taxon>
        <taxon>Carduoideae</taxon>
        <taxon>Cardueae</taxon>
        <taxon>Carduinae</taxon>
        <taxon>Cynara</taxon>
    </lineage>
</organism>
<dbReference type="Gramene" id="KVH98457">
    <property type="protein sequence ID" value="KVH98457"/>
    <property type="gene ID" value="Ccrd_023286"/>
</dbReference>
<evidence type="ECO:0000313" key="3">
    <source>
        <dbReference type="EMBL" id="KVH98457.1"/>
    </source>
</evidence>
<evidence type="ECO:0000256" key="1">
    <source>
        <dbReference type="SAM" id="Phobius"/>
    </source>
</evidence>
<keyword evidence="4" id="KW-1185">Reference proteome</keyword>
<feature type="transmembrane region" description="Helical" evidence="1">
    <location>
        <begin position="227"/>
        <end position="250"/>
    </location>
</feature>
<dbReference type="InterPro" id="IPR045177">
    <property type="entry name" value="FDM1-5/IDN2"/>
</dbReference>